<gene>
    <name evidence="1" type="ORF">L2E82_01745</name>
</gene>
<reference evidence="1 2" key="2">
    <citation type="journal article" date="2022" name="Mol. Ecol. Resour.">
        <title>The genomes of chicory, endive, great burdock and yacon provide insights into Asteraceae paleo-polyploidization history and plant inulin production.</title>
        <authorList>
            <person name="Fan W."/>
            <person name="Wang S."/>
            <person name="Wang H."/>
            <person name="Wang A."/>
            <person name="Jiang F."/>
            <person name="Liu H."/>
            <person name="Zhao H."/>
            <person name="Xu D."/>
            <person name="Zhang Y."/>
        </authorList>
    </citation>
    <scope>NUCLEOTIDE SEQUENCE [LARGE SCALE GENOMIC DNA]</scope>
    <source>
        <strain evidence="2">cv. Punajuju</strain>
        <tissue evidence="1">Leaves</tissue>
    </source>
</reference>
<evidence type="ECO:0000313" key="1">
    <source>
        <dbReference type="EMBL" id="KAI3788962.1"/>
    </source>
</evidence>
<keyword evidence="2" id="KW-1185">Reference proteome</keyword>
<dbReference type="EMBL" id="CM042009">
    <property type="protein sequence ID" value="KAI3788962.1"/>
    <property type="molecule type" value="Genomic_DNA"/>
</dbReference>
<reference evidence="2" key="1">
    <citation type="journal article" date="2022" name="Mol. Ecol. Resour.">
        <title>The genomes of chicory, endive, great burdock and yacon provide insights into Asteraceae palaeo-polyploidization history and plant inulin production.</title>
        <authorList>
            <person name="Fan W."/>
            <person name="Wang S."/>
            <person name="Wang H."/>
            <person name="Wang A."/>
            <person name="Jiang F."/>
            <person name="Liu H."/>
            <person name="Zhao H."/>
            <person name="Xu D."/>
            <person name="Zhang Y."/>
        </authorList>
    </citation>
    <scope>NUCLEOTIDE SEQUENCE [LARGE SCALE GENOMIC DNA]</scope>
    <source>
        <strain evidence="2">cv. Punajuju</strain>
    </source>
</reference>
<proteinExistence type="predicted"/>
<organism evidence="1 2">
    <name type="scientific">Cichorium intybus</name>
    <name type="common">Chicory</name>
    <dbReference type="NCBI Taxonomy" id="13427"/>
    <lineage>
        <taxon>Eukaryota</taxon>
        <taxon>Viridiplantae</taxon>
        <taxon>Streptophyta</taxon>
        <taxon>Embryophyta</taxon>
        <taxon>Tracheophyta</taxon>
        <taxon>Spermatophyta</taxon>
        <taxon>Magnoliopsida</taxon>
        <taxon>eudicotyledons</taxon>
        <taxon>Gunneridae</taxon>
        <taxon>Pentapetalae</taxon>
        <taxon>asterids</taxon>
        <taxon>campanulids</taxon>
        <taxon>Asterales</taxon>
        <taxon>Asteraceae</taxon>
        <taxon>Cichorioideae</taxon>
        <taxon>Cichorieae</taxon>
        <taxon>Cichoriinae</taxon>
        <taxon>Cichorium</taxon>
    </lineage>
</organism>
<protein>
    <submittedName>
        <fullName evidence="1">Uncharacterized protein</fullName>
    </submittedName>
</protein>
<comment type="caution">
    <text evidence="1">The sequence shown here is derived from an EMBL/GenBank/DDBJ whole genome shotgun (WGS) entry which is preliminary data.</text>
</comment>
<name>A0ACB9GZR9_CICIN</name>
<dbReference type="Proteomes" id="UP001055811">
    <property type="component" value="Linkage Group LG01"/>
</dbReference>
<evidence type="ECO:0000313" key="2">
    <source>
        <dbReference type="Proteomes" id="UP001055811"/>
    </source>
</evidence>
<accession>A0ACB9GZR9</accession>
<sequence>MAFVSGSHSSSSMATATQTRFTYDVFLSFRGEDTRTTFTDHLYTALKRAGIRTFRDDDAMDRGKLLKPELMKAIQESAVSLVVFSESYASSKWCLDEVLMIIQQHETLSSNHVVVPVFYKVDPSDVRNQRGSFAKAFKAYDDEIKAERDVEKKRELLEKVTAWRESLNKVATLTGMVHMDGYEAKFVSNVVNVIRKKLDYNVLYIEEKLVGIKEDVAEIESWLQDTSPDAVILLIDGMGGIGKSTIAKCIYNLNFRNYEGSCFLANISETSNQSRGLIRLQSQLVSTISRSKKEETIYNVHEGTNKVMNAICNKKVLLILDDVATYAELDALLGPKRFHPGSKVIITTRHKELSTTFTVPPKVHSVKTLSTTDALELFSLYAFHQDQPIESYIVESKLFVHYCAGLPLALKVLGSSLCGNTNDVWKDSMRKLEAIPNSKIEKVLETSYETLADDKDKDLFLHVACFFEGEKEDYIVKLLAQCDLYPVVGIKNLIDRCLLYVENERVMMHQLIKKMGREVVRKESPKDPGKRSRLWHHEDCYNVLQNHTGTKKVEGLMIDCEMNEEGKSTCSFEEYPGKIKRGTNANFKIGGLEKMKDLMLLQLKHITFSGEYKELPKKLRLLSWHGFYLESIPSDICLQKLVVLDMSHSKLKRVWDKFMFIGSLKILNLTNCLVLIETPDFDGLPGLESLMLGGCSSLIKVHDSIANLRELVLLDLIGCSSLRKFPCLPTSLVSLQIRGCQHFGVLGRVQVLDSIPSFFLLKRLDVSYCDLVDSSFSNQDWSSLVALDFLKMDGNNITCLPKCVQTLPSVNMIIINDCSELQSIQGLPTSLQILGIADNESLEKVQPASSKIIVARKNCPKLCDVEGHHMVLSADKVEKKIIQYLGLETNAGEEMELGLKVLHEFGIFSTFIPERQIPSQFMYREEGPQIAFFVPWIHDGSRISGFRMSAKLSLPTRFYLHVFLKTYVYNVTKDLLWVYQNGNQESYRTVEMPAWLSLWRCGNLLEVGDEIVVDVEPISGIVVEELCINLIYEDDEELDGERKEGHHIKANNQISWTDILHGDISNHVDKGGRHLFESMIWAH</sequence>